<proteinExistence type="predicted"/>
<name>A0A177N1X6_9GAMM</name>
<dbReference type="EMBL" id="LUUK01000226">
    <property type="protein sequence ID" value="OAI11841.1"/>
    <property type="molecule type" value="Genomic_DNA"/>
</dbReference>
<organism evidence="1 2">
    <name type="scientific">Methylomonas koyamae</name>
    <dbReference type="NCBI Taxonomy" id="702114"/>
    <lineage>
        <taxon>Bacteria</taxon>
        <taxon>Pseudomonadati</taxon>
        <taxon>Pseudomonadota</taxon>
        <taxon>Gammaproteobacteria</taxon>
        <taxon>Methylococcales</taxon>
        <taxon>Methylococcaceae</taxon>
        <taxon>Methylomonas</taxon>
    </lineage>
</organism>
<evidence type="ECO:0000313" key="2">
    <source>
        <dbReference type="Proteomes" id="UP000077628"/>
    </source>
</evidence>
<dbReference type="Proteomes" id="UP000077628">
    <property type="component" value="Unassembled WGS sequence"/>
</dbReference>
<dbReference type="AlphaFoldDB" id="A0A177N1X6"/>
<dbReference type="OrthoDB" id="5572369at2"/>
<protein>
    <submittedName>
        <fullName evidence="1">Uncharacterized protein</fullName>
    </submittedName>
</protein>
<evidence type="ECO:0000313" key="1">
    <source>
        <dbReference type="EMBL" id="OAI11841.1"/>
    </source>
</evidence>
<sequence length="62" mass="7162">MSHCQTAKQEAIAAINLLPDTVDFEEIVYRLYVLNKIYQGLEDVEHGKGISSEILLREIEQW</sequence>
<dbReference type="RefSeq" id="WP_064031595.1">
    <property type="nucleotide sequence ID" value="NZ_LUUK01000226.1"/>
</dbReference>
<keyword evidence="2" id="KW-1185">Reference proteome</keyword>
<accession>A0A177N1X6</accession>
<dbReference type="STRING" id="702114.A1355_15195"/>
<comment type="caution">
    <text evidence="1">The sequence shown here is derived from an EMBL/GenBank/DDBJ whole genome shotgun (WGS) entry which is preliminary data.</text>
</comment>
<gene>
    <name evidence="1" type="ORF">A1355_15195</name>
</gene>
<reference evidence="2" key="1">
    <citation type="submission" date="2016-03" db="EMBL/GenBank/DDBJ databases">
        <authorList>
            <person name="Heylen K."/>
            <person name="De Vos P."/>
            <person name="Vekeman B."/>
        </authorList>
    </citation>
    <scope>NUCLEOTIDE SEQUENCE [LARGE SCALE GENOMIC DNA]</scope>
    <source>
        <strain evidence="2">R-45383</strain>
    </source>
</reference>